<dbReference type="PANTHER" id="PTHR12949:SF0">
    <property type="entry name" value="DNA-DIRECTED RNA POLYMERASE III SUBUNIT RPC3"/>
    <property type="match status" value="1"/>
</dbReference>
<proteinExistence type="inferred from homology"/>
<evidence type="ECO:0000313" key="9">
    <source>
        <dbReference type="WBParaSite" id="SPAL_0000227300.1"/>
    </source>
</evidence>
<dbReference type="InterPro" id="IPR008806">
    <property type="entry name" value="RNA_pol_III_Rpc82_C"/>
</dbReference>
<evidence type="ECO:0000256" key="4">
    <source>
        <dbReference type="ARBA" id="ARBA00023242"/>
    </source>
</evidence>
<dbReference type="Gene3D" id="6.10.140.1450">
    <property type="match status" value="1"/>
</dbReference>
<reference evidence="9" key="1">
    <citation type="submission" date="2017-02" db="UniProtKB">
        <authorList>
            <consortium name="WormBaseParasite"/>
        </authorList>
    </citation>
    <scope>IDENTIFICATION</scope>
</reference>
<dbReference type="Gene3D" id="1.10.10.10">
    <property type="entry name" value="Winged helix-like DNA-binding domain superfamily/Winged helix DNA-binding domain"/>
    <property type="match status" value="4"/>
</dbReference>
<dbReference type="Proteomes" id="UP000046392">
    <property type="component" value="Unplaced"/>
</dbReference>
<keyword evidence="2 5" id="KW-0240">DNA-directed RNA polymerase</keyword>
<dbReference type="AlphaFoldDB" id="A0A0N5B8A0"/>
<keyword evidence="4 5" id="KW-0539">Nucleus</keyword>
<evidence type="ECO:0000256" key="5">
    <source>
        <dbReference type="RuleBase" id="RU367076"/>
    </source>
</evidence>
<comment type="similarity">
    <text evidence="5">Belongs to the eukaryotic RPC3/POLR3C RNA polymerase subunit family.</text>
</comment>
<dbReference type="GO" id="GO:0006351">
    <property type="term" value="P:DNA-templated transcription"/>
    <property type="evidence" value="ECO:0007669"/>
    <property type="project" value="InterPro"/>
</dbReference>
<dbReference type="Pfam" id="PF22536">
    <property type="entry name" value="WHD_POLR3C"/>
    <property type="match status" value="1"/>
</dbReference>
<comment type="subcellular location">
    <subcellularLocation>
        <location evidence="1 5">Nucleus</location>
    </subcellularLocation>
</comment>
<accession>A0A0N5B8A0</accession>
<feature type="domain" description="RNA polymerase III Rpc82 C -terminal" evidence="6">
    <location>
        <begin position="181"/>
        <end position="320"/>
    </location>
</feature>
<dbReference type="GO" id="GO:0005666">
    <property type="term" value="C:RNA polymerase III complex"/>
    <property type="evidence" value="ECO:0007669"/>
    <property type="project" value="UniProtKB-UniRule"/>
</dbReference>
<feature type="domain" description="DNA-directed RNA polymerase III subunit RPC3 winged-helix" evidence="7">
    <location>
        <begin position="325"/>
        <end position="401"/>
    </location>
</feature>
<evidence type="ECO:0000256" key="2">
    <source>
        <dbReference type="ARBA" id="ARBA00022478"/>
    </source>
</evidence>
<comment type="subunit">
    <text evidence="5">Component of the RNA polymerase III (Pol III) complex consisting of 17 subunits.</text>
</comment>
<name>A0A0N5B8A0_STREA</name>
<protein>
    <recommendedName>
        <fullName evidence="5">DNA-directed RNA polymerase III subunit RPC3</fullName>
        <shortName evidence="5">RNA polymerase III subunit C3</shortName>
    </recommendedName>
</protein>
<keyword evidence="3 5" id="KW-0804">Transcription</keyword>
<sequence>MTSAEIALCKELIYEHFGSKSVIVANQILSEPLTLVELRRNLIKQLTIGEIREILLIFDHHQILTYSTGKFMTYFMITEHVIRFARVPRLLKDIQNFFGKYGVGIVQFLVTRGQTSMSDCVRNVTQKLDGDISDITTTFRKLAEQNVINRRATVLNNDLGYPTYVQNEDVFECPIIICDGKEKDIVIDGPNGIKKTKKVFDDSDNDILWTLNWRRCDFLVRDSQITQLLVLFAPTHTETIGVISALMRIGNTRNNLEAVCSQPISAFDVIKAAKISNAKSQECMDLLRCLSEESNGVVKRMGEGSGGLYVIDYEKAIEELLIRNVQAFIRERIDDRAARIFCLLIKKGYLEEDQIERHAMIPSKEAKEVCSLLLNESLIELRHISKTSDFAPSKTTYLYSVNLKHVADYLYMYCLQALRNLIHRRHAQAEKHRNLTVRVLKRDYIVETIKNDANLSEEDKELQIQEANDTFLIGDDASIYEKLKKNENGLFAREIEAEGIAFAAIQLLKFKNPMKIGP</sequence>
<evidence type="ECO:0000313" key="8">
    <source>
        <dbReference type="Proteomes" id="UP000046392"/>
    </source>
</evidence>
<evidence type="ECO:0000259" key="6">
    <source>
        <dbReference type="Pfam" id="PF05645"/>
    </source>
</evidence>
<evidence type="ECO:0000259" key="7">
    <source>
        <dbReference type="Pfam" id="PF22536"/>
    </source>
</evidence>
<organism evidence="8 9">
    <name type="scientific">Strongyloides papillosus</name>
    <name type="common">Intestinal threadworm</name>
    <dbReference type="NCBI Taxonomy" id="174720"/>
    <lineage>
        <taxon>Eukaryota</taxon>
        <taxon>Metazoa</taxon>
        <taxon>Ecdysozoa</taxon>
        <taxon>Nematoda</taxon>
        <taxon>Chromadorea</taxon>
        <taxon>Rhabditida</taxon>
        <taxon>Tylenchina</taxon>
        <taxon>Panagrolaimomorpha</taxon>
        <taxon>Strongyloidoidea</taxon>
        <taxon>Strongyloididae</taxon>
        <taxon>Strongyloides</taxon>
    </lineage>
</organism>
<dbReference type="GO" id="GO:0003697">
    <property type="term" value="F:single-stranded DNA binding"/>
    <property type="evidence" value="ECO:0007669"/>
    <property type="project" value="UniProtKB-UniRule"/>
</dbReference>
<keyword evidence="8" id="KW-1185">Reference proteome</keyword>
<evidence type="ECO:0000256" key="3">
    <source>
        <dbReference type="ARBA" id="ARBA00023163"/>
    </source>
</evidence>
<dbReference type="STRING" id="174720.A0A0N5B8A0"/>
<dbReference type="PANTHER" id="PTHR12949">
    <property type="entry name" value="RNA POLYMERASE III DNA DIRECTED -RELATED"/>
    <property type="match status" value="1"/>
</dbReference>
<comment type="function">
    <text evidence="5">DNA-dependent RNA polymerase catalyzes the transcription of DNA into RNA using the four ribonucleoside triphosphates as substrates. Specific core component of RNA polymerase III which synthesizes small RNAs, such as 5S rRNA and tRNAs.</text>
</comment>
<evidence type="ECO:0000256" key="1">
    <source>
        <dbReference type="ARBA" id="ARBA00004123"/>
    </source>
</evidence>
<dbReference type="Pfam" id="PF05645">
    <property type="entry name" value="RNA_pol_Rpc82"/>
    <property type="match status" value="1"/>
</dbReference>
<dbReference type="InterPro" id="IPR036388">
    <property type="entry name" value="WH-like_DNA-bd_sf"/>
</dbReference>
<dbReference type="InterPro" id="IPR039748">
    <property type="entry name" value="RPC3"/>
</dbReference>
<dbReference type="InterPro" id="IPR055207">
    <property type="entry name" value="POLR3C_WHD"/>
</dbReference>
<dbReference type="WBParaSite" id="SPAL_0000227300.1">
    <property type="protein sequence ID" value="SPAL_0000227300.1"/>
    <property type="gene ID" value="SPAL_0000227300"/>
</dbReference>